<feature type="transmembrane region" description="Helical" evidence="13">
    <location>
        <begin position="172"/>
        <end position="190"/>
    </location>
</feature>
<comment type="subcellular location">
    <subcellularLocation>
        <location evidence="1">Membrane</location>
        <topology evidence="1">Multi-pass membrane protein</topology>
    </subcellularLocation>
</comment>
<dbReference type="EMBL" id="JAUSRA010000001">
    <property type="protein sequence ID" value="MDP9797046.1"/>
    <property type="molecule type" value="Genomic_DNA"/>
</dbReference>
<keyword evidence="7" id="KW-0443">Lipid metabolism</keyword>
<dbReference type="PANTHER" id="PTHR14269">
    <property type="entry name" value="CDP-DIACYLGLYCEROL--GLYCEROL-3-PHOSPHATE 3-PHOSPHATIDYLTRANSFERASE-RELATED"/>
    <property type="match status" value="1"/>
</dbReference>
<gene>
    <name evidence="14" type="ORF">J2S43_005558</name>
</gene>
<keyword evidence="3" id="KW-0444">Lipid biosynthesis</keyword>
<dbReference type="PANTHER" id="PTHR14269:SF52">
    <property type="entry name" value="PHOSPHATIDYLGLYCEROPHOSPHATE SYNTHASE-RELATED"/>
    <property type="match status" value="1"/>
</dbReference>
<dbReference type="InterPro" id="IPR004570">
    <property type="entry name" value="Phosphatidylglycerol_P_synth"/>
</dbReference>
<keyword evidence="8 13" id="KW-0472">Membrane</keyword>
<keyword evidence="15" id="KW-1185">Reference proteome</keyword>
<feature type="transmembrane region" description="Helical" evidence="13">
    <location>
        <begin position="27"/>
        <end position="46"/>
    </location>
</feature>
<evidence type="ECO:0000256" key="8">
    <source>
        <dbReference type="ARBA" id="ARBA00023136"/>
    </source>
</evidence>
<dbReference type="Proteomes" id="UP001240984">
    <property type="component" value="Unassembled WGS sequence"/>
</dbReference>
<evidence type="ECO:0000256" key="3">
    <source>
        <dbReference type="ARBA" id="ARBA00022516"/>
    </source>
</evidence>
<evidence type="ECO:0000313" key="14">
    <source>
        <dbReference type="EMBL" id="MDP9797046.1"/>
    </source>
</evidence>
<reference evidence="14 15" key="1">
    <citation type="submission" date="2023-07" db="EMBL/GenBank/DDBJ databases">
        <title>Sequencing the genomes of 1000 actinobacteria strains.</title>
        <authorList>
            <person name="Klenk H.-P."/>
        </authorList>
    </citation>
    <scope>NUCLEOTIDE SEQUENCE [LARGE SCALE GENOMIC DNA]</scope>
    <source>
        <strain evidence="14 15">DSM 44710</strain>
    </source>
</reference>
<keyword evidence="4 12" id="KW-0808">Transferase</keyword>
<dbReference type="EC" id="2.7.8.5" evidence="11"/>
<comment type="similarity">
    <text evidence="2 12">Belongs to the CDP-alcohol phosphatidyltransferase class-I family.</text>
</comment>
<dbReference type="PIRSF" id="PIRSF000847">
    <property type="entry name" value="Phos_ph_gly_syn"/>
    <property type="match status" value="1"/>
</dbReference>
<dbReference type="Pfam" id="PF01066">
    <property type="entry name" value="CDP-OH_P_transf"/>
    <property type="match status" value="1"/>
</dbReference>
<keyword evidence="9" id="KW-0594">Phospholipid biosynthesis</keyword>
<protein>
    <recommendedName>
        <fullName evidence="11">CDP-diacylglycerol--glycerol-3-phosphate 3-phosphatidyltransferase</fullName>
        <ecNumber evidence="11">2.7.8.5</ecNumber>
    </recommendedName>
</protein>
<dbReference type="InterPro" id="IPR048254">
    <property type="entry name" value="CDP_ALCOHOL_P_TRANSF_CS"/>
</dbReference>
<dbReference type="PROSITE" id="PS00379">
    <property type="entry name" value="CDP_ALCOHOL_P_TRANSF"/>
    <property type="match status" value="1"/>
</dbReference>
<dbReference type="GO" id="GO:0008444">
    <property type="term" value="F:CDP-diacylglycerol-glycerol-3-phosphate 3-phosphatidyltransferase activity"/>
    <property type="evidence" value="ECO:0007669"/>
    <property type="project" value="UniProtKB-EC"/>
</dbReference>
<accession>A0ABT9N194</accession>
<name>A0ABT9N194_9ACTN</name>
<proteinExistence type="inferred from homology"/>
<evidence type="ECO:0000256" key="7">
    <source>
        <dbReference type="ARBA" id="ARBA00023098"/>
    </source>
</evidence>
<evidence type="ECO:0000313" key="15">
    <source>
        <dbReference type="Proteomes" id="UP001240984"/>
    </source>
</evidence>
<evidence type="ECO:0000256" key="9">
    <source>
        <dbReference type="ARBA" id="ARBA00023209"/>
    </source>
</evidence>
<evidence type="ECO:0000256" key="4">
    <source>
        <dbReference type="ARBA" id="ARBA00022679"/>
    </source>
</evidence>
<evidence type="ECO:0000256" key="1">
    <source>
        <dbReference type="ARBA" id="ARBA00004141"/>
    </source>
</evidence>
<organism evidence="14 15">
    <name type="scientific">Catenuloplanes nepalensis</name>
    <dbReference type="NCBI Taxonomy" id="587533"/>
    <lineage>
        <taxon>Bacteria</taxon>
        <taxon>Bacillati</taxon>
        <taxon>Actinomycetota</taxon>
        <taxon>Actinomycetes</taxon>
        <taxon>Micromonosporales</taxon>
        <taxon>Micromonosporaceae</taxon>
        <taxon>Catenuloplanes</taxon>
    </lineage>
</organism>
<evidence type="ECO:0000256" key="2">
    <source>
        <dbReference type="ARBA" id="ARBA00010441"/>
    </source>
</evidence>
<keyword evidence="5 13" id="KW-0812">Transmembrane</keyword>
<evidence type="ECO:0000256" key="11">
    <source>
        <dbReference type="NCBIfam" id="TIGR00560"/>
    </source>
</evidence>
<sequence length="216" mass="23503">MPSGDPTPVATEATEAPEAPIHNPANILTLVRLMLVPVFVVLVVWSGFDESFLQVIAAVVFLVASLTDFVDGWVARRFGYVTRLGKVADPIADKALTGAALVLFSLYDLLPWWATAVILVREWGITLLRFWVIRYGVIAASRGGKVKTALQTLAIALYLCPLPSWLDTIAAWVMWAAVAVTVITGVDYVRQAIRLRLAARRPAPPRAVVREGDLGA</sequence>
<comment type="caution">
    <text evidence="14">The sequence shown here is derived from an EMBL/GenBank/DDBJ whole genome shotgun (WGS) entry which is preliminary data.</text>
</comment>
<evidence type="ECO:0000256" key="13">
    <source>
        <dbReference type="SAM" id="Phobius"/>
    </source>
</evidence>
<keyword evidence="6 13" id="KW-1133">Transmembrane helix</keyword>
<evidence type="ECO:0000256" key="10">
    <source>
        <dbReference type="ARBA" id="ARBA00023264"/>
    </source>
</evidence>
<evidence type="ECO:0000256" key="5">
    <source>
        <dbReference type="ARBA" id="ARBA00022692"/>
    </source>
</evidence>
<dbReference type="InterPro" id="IPR000462">
    <property type="entry name" value="CDP-OH_P_trans"/>
</dbReference>
<keyword evidence="10" id="KW-1208">Phospholipid metabolism</keyword>
<feature type="transmembrane region" description="Helical" evidence="13">
    <location>
        <begin position="95"/>
        <end position="114"/>
    </location>
</feature>
<dbReference type="RefSeq" id="WP_306834088.1">
    <property type="nucleotide sequence ID" value="NZ_JAUSRA010000001.1"/>
</dbReference>
<dbReference type="InterPro" id="IPR043130">
    <property type="entry name" value="CDP-OH_PTrfase_TM_dom"/>
</dbReference>
<feature type="transmembrane region" description="Helical" evidence="13">
    <location>
        <begin position="52"/>
        <end position="74"/>
    </location>
</feature>
<dbReference type="NCBIfam" id="TIGR00560">
    <property type="entry name" value="pgsA"/>
    <property type="match status" value="1"/>
</dbReference>
<evidence type="ECO:0000256" key="12">
    <source>
        <dbReference type="RuleBase" id="RU003750"/>
    </source>
</evidence>
<evidence type="ECO:0000256" key="6">
    <source>
        <dbReference type="ARBA" id="ARBA00022989"/>
    </source>
</evidence>
<dbReference type="Gene3D" id="1.20.120.1760">
    <property type="match status" value="1"/>
</dbReference>
<dbReference type="InterPro" id="IPR050324">
    <property type="entry name" value="CDP-alcohol_PTase-I"/>
</dbReference>